<feature type="transmembrane region" description="Helical" evidence="6">
    <location>
        <begin position="163"/>
        <end position="184"/>
    </location>
</feature>
<proteinExistence type="predicted"/>
<evidence type="ECO:0000256" key="5">
    <source>
        <dbReference type="ARBA" id="ARBA00023136"/>
    </source>
</evidence>
<dbReference type="RefSeq" id="WP_185254112.1">
    <property type="nucleotide sequence ID" value="NZ_JACKXE010000001.1"/>
</dbReference>
<evidence type="ECO:0000256" key="1">
    <source>
        <dbReference type="ARBA" id="ARBA00004651"/>
    </source>
</evidence>
<feature type="transmembrane region" description="Helical" evidence="6">
    <location>
        <begin position="87"/>
        <end position="111"/>
    </location>
</feature>
<accession>A0A7X0VBW4</accession>
<dbReference type="Pfam" id="PF09678">
    <property type="entry name" value="Caa3_CtaG"/>
    <property type="match status" value="1"/>
</dbReference>
<keyword evidence="5 6" id="KW-0472">Membrane</keyword>
<dbReference type="Proteomes" id="UP000523955">
    <property type="component" value="Unassembled WGS sequence"/>
</dbReference>
<evidence type="ECO:0000256" key="4">
    <source>
        <dbReference type="ARBA" id="ARBA00022989"/>
    </source>
</evidence>
<comment type="subcellular location">
    <subcellularLocation>
        <location evidence="1">Cell membrane</location>
        <topology evidence="1">Multi-pass membrane protein</topology>
    </subcellularLocation>
</comment>
<dbReference type="AlphaFoldDB" id="A0A7X0VBW4"/>
<gene>
    <name evidence="7" type="ORF">H5V45_17500</name>
</gene>
<evidence type="ECO:0000256" key="3">
    <source>
        <dbReference type="ARBA" id="ARBA00022692"/>
    </source>
</evidence>
<feature type="transmembrane region" description="Helical" evidence="6">
    <location>
        <begin position="196"/>
        <end position="217"/>
    </location>
</feature>
<name>A0A7X0VBW4_9ACTN</name>
<evidence type="ECO:0000256" key="6">
    <source>
        <dbReference type="SAM" id="Phobius"/>
    </source>
</evidence>
<evidence type="ECO:0000313" key="8">
    <source>
        <dbReference type="Proteomes" id="UP000523955"/>
    </source>
</evidence>
<keyword evidence="2" id="KW-1003">Cell membrane</keyword>
<comment type="caution">
    <text evidence="7">The sequence shown here is derived from an EMBL/GenBank/DDBJ whole genome shotgun (WGS) entry which is preliminary data.</text>
</comment>
<protein>
    <submittedName>
        <fullName evidence="7">Cytochrome c oxidase assembly protein</fullName>
    </submittedName>
</protein>
<feature type="transmembrane region" description="Helical" evidence="6">
    <location>
        <begin position="54"/>
        <end position="81"/>
    </location>
</feature>
<organism evidence="7 8">
    <name type="scientific">Nocardioides luti</name>
    <dbReference type="NCBI Taxonomy" id="2761101"/>
    <lineage>
        <taxon>Bacteria</taxon>
        <taxon>Bacillati</taxon>
        <taxon>Actinomycetota</taxon>
        <taxon>Actinomycetes</taxon>
        <taxon>Propionibacteriales</taxon>
        <taxon>Nocardioidaceae</taxon>
        <taxon>Nocardioides</taxon>
    </lineage>
</organism>
<feature type="transmembrane region" description="Helical" evidence="6">
    <location>
        <begin position="248"/>
        <end position="269"/>
    </location>
</feature>
<keyword evidence="8" id="KW-1185">Reference proteome</keyword>
<keyword evidence="3 6" id="KW-0812">Transmembrane</keyword>
<reference evidence="7 8" key="1">
    <citation type="submission" date="2020-08" db="EMBL/GenBank/DDBJ databases">
        <authorList>
            <person name="Seo M.-J."/>
        </authorList>
    </citation>
    <scope>NUCLEOTIDE SEQUENCE [LARGE SCALE GENOMIC DNA]</scope>
    <source>
        <strain evidence="7 8">KIGAM211</strain>
    </source>
</reference>
<dbReference type="EMBL" id="JACKXE010000001">
    <property type="protein sequence ID" value="MBB6629126.1"/>
    <property type="molecule type" value="Genomic_DNA"/>
</dbReference>
<evidence type="ECO:0000256" key="2">
    <source>
        <dbReference type="ARBA" id="ARBA00022475"/>
    </source>
</evidence>
<feature type="transmembrane region" description="Helical" evidence="6">
    <location>
        <begin position="20"/>
        <end position="42"/>
    </location>
</feature>
<sequence length="331" mass="35523">MPSTLPPFSWHALLHTWHAQPAWTAFAAVALAAYVAGLVTCRRHGVRSVNAGRVACFVAGLVVLVLTVSSAIDVYAMALFWDHMVEHLLLIMVVPALLVLGHPLTVLRAAAETRGRADRVDRVLRSAPVAFVTHPAVGVAVYAGTIVGTHLTGFMDAMAQSSWLMGAEQVLYVGSGYLFLLTLIGYEPIRWRVSNLARVALVLLAMTPDTVVGIVLLQTDTDLFPVMEGAHPAWAPTPVHDLNIGGGLMWAAGDGLMMVLGIVVIIALISDQAQQSVLGSRLESIRRRTLAGQVARGDDSQAPLADDIDVDDDDAMLDAYNQMLARLNRPS</sequence>
<evidence type="ECO:0000313" key="7">
    <source>
        <dbReference type="EMBL" id="MBB6629126.1"/>
    </source>
</evidence>
<dbReference type="GO" id="GO:0005886">
    <property type="term" value="C:plasma membrane"/>
    <property type="evidence" value="ECO:0007669"/>
    <property type="project" value="UniProtKB-SubCell"/>
</dbReference>
<feature type="transmembrane region" description="Helical" evidence="6">
    <location>
        <begin position="123"/>
        <end position="143"/>
    </location>
</feature>
<keyword evidence="4 6" id="KW-1133">Transmembrane helix</keyword>
<dbReference type="InterPro" id="IPR019108">
    <property type="entry name" value="Caa3_assmbl_CtaG-rel"/>
</dbReference>